<gene>
    <name evidence="15" type="ORF">GDO81_018405</name>
</gene>
<feature type="region of interest" description="Disordered" evidence="14">
    <location>
        <begin position="478"/>
        <end position="596"/>
    </location>
</feature>
<feature type="coiled-coil region" evidence="13">
    <location>
        <begin position="598"/>
        <end position="762"/>
    </location>
</feature>
<keyword evidence="6" id="KW-0498">Mitosis</keyword>
<feature type="compositionally biased region" description="Polar residues" evidence="14">
    <location>
        <begin position="417"/>
        <end position="435"/>
    </location>
</feature>
<evidence type="ECO:0000256" key="9">
    <source>
        <dbReference type="ARBA" id="ARBA00023306"/>
    </source>
</evidence>
<feature type="compositionally biased region" description="Basic and acidic residues" evidence="14">
    <location>
        <begin position="81"/>
        <end position="103"/>
    </location>
</feature>
<dbReference type="PANTHER" id="PTHR15454">
    <property type="entry name" value="NISCHARIN RELATED"/>
    <property type="match status" value="1"/>
</dbReference>
<feature type="compositionally biased region" description="Basic and acidic residues" evidence="14">
    <location>
        <begin position="14"/>
        <end position="47"/>
    </location>
</feature>
<feature type="compositionally biased region" description="Polar residues" evidence="14">
    <location>
        <begin position="573"/>
        <end position="589"/>
    </location>
</feature>
<comment type="similarity">
    <text evidence="11">Belongs to the LRRCC1 family.</text>
</comment>
<dbReference type="GO" id="GO:0005813">
    <property type="term" value="C:centrosome"/>
    <property type="evidence" value="ECO:0007669"/>
    <property type="project" value="TreeGrafter"/>
</dbReference>
<feature type="coiled-coil region" evidence="13">
    <location>
        <begin position="959"/>
        <end position="1109"/>
    </location>
</feature>
<dbReference type="InterPro" id="IPR003591">
    <property type="entry name" value="Leu-rich_rpt_typical-subtyp"/>
</dbReference>
<evidence type="ECO:0000256" key="13">
    <source>
        <dbReference type="SAM" id="Coils"/>
    </source>
</evidence>
<dbReference type="Proteomes" id="UP000824782">
    <property type="component" value="Unassembled WGS sequence"/>
</dbReference>
<feature type="coiled-coil region" evidence="13">
    <location>
        <begin position="1152"/>
        <end position="1197"/>
    </location>
</feature>
<reference evidence="15" key="1">
    <citation type="thesis" date="2020" institute="ProQuest LLC" country="789 East Eisenhower Parkway, Ann Arbor, MI, USA">
        <title>Comparative Genomics and Chromosome Evolution.</title>
        <authorList>
            <person name="Mudd A.B."/>
        </authorList>
    </citation>
    <scope>NUCLEOTIDE SEQUENCE</scope>
    <source>
        <strain evidence="15">237g6f4</strain>
        <tissue evidence="15">Blood</tissue>
    </source>
</reference>
<evidence type="ECO:0000256" key="5">
    <source>
        <dbReference type="ARBA" id="ARBA00022737"/>
    </source>
</evidence>
<dbReference type="PANTHER" id="PTHR15454:SF34">
    <property type="entry name" value="LEUCINE-RICH REPEAT AND COILED-COIL DOMAIN-CONTAINING PROTEIN 1"/>
    <property type="match status" value="1"/>
</dbReference>
<organism evidence="15 16">
    <name type="scientific">Engystomops pustulosus</name>
    <name type="common">Tungara frog</name>
    <name type="synonym">Physalaemus pustulosus</name>
    <dbReference type="NCBI Taxonomy" id="76066"/>
    <lineage>
        <taxon>Eukaryota</taxon>
        <taxon>Metazoa</taxon>
        <taxon>Chordata</taxon>
        <taxon>Craniata</taxon>
        <taxon>Vertebrata</taxon>
        <taxon>Euteleostomi</taxon>
        <taxon>Amphibia</taxon>
        <taxon>Batrachia</taxon>
        <taxon>Anura</taxon>
        <taxon>Neobatrachia</taxon>
        <taxon>Hyloidea</taxon>
        <taxon>Leptodactylidae</taxon>
        <taxon>Leiuperinae</taxon>
        <taxon>Engystomops</taxon>
    </lineage>
</organism>
<dbReference type="InterPro" id="IPR001611">
    <property type="entry name" value="Leu-rich_rpt"/>
</dbReference>
<keyword evidence="5" id="KW-0677">Repeat</keyword>
<proteinExistence type="inferred from homology"/>
<dbReference type="SUPFAM" id="SSF52058">
    <property type="entry name" value="L domain-like"/>
    <property type="match status" value="1"/>
</dbReference>
<comment type="subcellular location">
    <subcellularLocation>
        <location evidence="1">Cytoplasm</location>
        <location evidence="1">Cytoskeleton</location>
        <location evidence="1">Microtubule organizing center</location>
        <location evidence="1">Centrosome</location>
        <location evidence="1">Centriole</location>
    </subcellularLocation>
</comment>
<dbReference type="Gene3D" id="3.80.10.10">
    <property type="entry name" value="Ribonuclease Inhibitor"/>
    <property type="match status" value="2"/>
</dbReference>
<evidence type="ECO:0000256" key="3">
    <source>
        <dbReference type="ARBA" id="ARBA00022614"/>
    </source>
</evidence>
<dbReference type="SMART" id="SM00365">
    <property type="entry name" value="LRR_SD22"/>
    <property type="match status" value="3"/>
</dbReference>
<evidence type="ECO:0000256" key="6">
    <source>
        <dbReference type="ARBA" id="ARBA00022776"/>
    </source>
</evidence>
<keyword evidence="3" id="KW-0433">Leucine-rich repeat</keyword>
<evidence type="ECO:0000256" key="11">
    <source>
        <dbReference type="ARBA" id="ARBA00061329"/>
    </source>
</evidence>
<dbReference type="FunFam" id="3.80.10.10:FF:000148">
    <property type="entry name" value="Leucine rich repeat and coiled-coil centrosomal protein 1"/>
    <property type="match status" value="1"/>
</dbReference>
<dbReference type="EMBL" id="WNYA01000009">
    <property type="protein sequence ID" value="KAG8557310.1"/>
    <property type="molecule type" value="Genomic_DNA"/>
</dbReference>
<dbReference type="SMART" id="SM00369">
    <property type="entry name" value="LRR_TYP"/>
    <property type="match status" value="3"/>
</dbReference>
<keyword evidence="8" id="KW-0206">Cytoskeleton</keyword>
<evidence type="ECO:0000313" key="16">
    <source>
        <dbReference type="Proteomes" id="UP000824782"/>
    </source>
</evidence>
<feature type="region of interest" description="Disordered" evidence="14">
    <location>
        <begin position="1"/>
        <end position="175"/>
    </location>
</feature>
<comment type="caution">
    <text evidence="15">The sequence shown here is derived from an EMBL/GenBank/DDBJ whole genome shotgun (WGS) entry which is preliminary data.</text>
</comment>
<feature type="region of interest" description="Disordered" evidence="14">
    <location>
        <begin position="411"/>
        <end position="442"/>
    </location>
</feature>
<feature type="compositionally biased region" description="Basic and acidic residues" evidence="14">
    <location>
        <begin position="560"/>
        <end position="569"/>
    </location>
</feature>
<evidence type="ECO:0000256" key="7">
    <source>
        <dbReference type="ARBA" id="ARBA00023054"/>
    </source>
</evidence>
<dbReference type="GO" id="GO:0005737">
    <property type="term" value="C:cytoplasm"/>
    <property type="evidence" value="ECO:0007669"/>
    <property type="project" value="TreeGrafter"/>
</dbReference>
<keyword evidence="9" id="KW-0131">Cell cycle</keyword>
<dbReference type="AlphaFoldDB" id="A0AAV7ADB0"/>
<feature type="coiled-coil region" evidence="13">
    <location>
        <begin position="864"/>
        <end position="933"/>
    </location>
</feature>
<evidence type="ECO:0000256" key="10">
    <source>
        <dbReference type="ARBA" id="ARBA00054059"/>
    </source>
</evidence>
<evidence type="ECO:0000313" key="15">
    <source>
        <dbReference type="EMBL" id="KAG8557310.1"/>
    </source>
</evidence>
<keyword evidence="16" id="KW-1185">Reference proteome</keyword>
<evidence type="ECO:0000256" key="8">
    <source>
        <dbReference type="ARBA" id="ARBA00023212"/>
    </source>
</evidence>
<dbReference type="GO" id="GO:0005814">
    <property type="term" value="C:centriole"/>
    <property type="evidence" value="ECO:0007669"/>
    <property type="project" value="UniProtKB-SubCell"/>
</dbReference>
<evidence type="ECO:0000256" key="4">
    <source>
        <dbReference type="ARBA" id="ARBA00022618"/>
    </source>
</evidence>
<evidence type="ECO:0000256" key="1">
    <source>
        <dbReference type="ARBA" id="ARBA00004114"/>
    </source>
</evidence>
<evidence type="ECO:0000256" key="14">
    <source>
        <dbReference type="SAM" id="MobiDB-lite"/>
    </source>
</evidence>
<feature type="compositionally biased region" description="Basic and acidic residues" evidence="14">
    <location>
        <begin position="111"/>
        <end position="121"/>
    </location>
</feature>
<evidence type="ECO:0000256" key="12">
    <source>
        <dbReference type="ARBA" id="ARBA00067351"/>
    </source>
</evidence>
<evidence type="ECO:0000256" key="2">
    <source>
        <dbReference type="ARBA" id="ARBA00022490"/>
    </source>
</evidence>
<dbReference type="PROSITE" id="PS51450">
    <property type="entry name" value="LRR"/>
    <property type="match status" value="5"/>
</dbReference>
<keyword evidence="4" id="KW-0132">Cell division</keyword>
<feature type="compositionally biased region" description="Polar residues" evidence="14">
    <location>
        <begin position="506"/>
        <end position="519"/>
    </location>
</feature>
<accession>A0AAV7ADB0</accession>
<name>A0AAV7ADB0_ENGPU</name>
<keyword evidence="2" id="KW-0963">Cytoplasm</keyword>
<dbReference type="InterPro" id="IPR032675">
    <property type="entry name" value="LRR_dom_sf"/>
</dbReference>
<dbReference type="GO" id="GO:0051301">
    <property type="term" value="P:cell division"/>
    <property type="evidence" value="ECO:0007669"/>
    <property type="project" value="UniProtKB-KW"/>
</dbReference>
<feature type="compositionally biased region" description="Polar residues" evidence="14">
    <location>
        <begin position="527"/>
        <end position="537"/>
    </location>
</feature>
<keyword evidence="7 13" id="KW-0175">Coiled coil</keyword>
<protein>
    <recommendedName>
        <fullName evidence="12">Leucine-rich repeat and coiled-coil domain-containing protein 1</fullName>
    </recommendedName>
</protein>
<comment type="function">
    <text evidence="10">Required for the organization of the mitotic spindle. Maintains the structural integrity of centrosomes during mitosis.</text>
</comment>
<sequence>MGERTETPGAAQRHPGEQHMADIQGRAHGDHGEQRTETHRGEARDTGEEAQETPGGAAQVDTGSSARRHGEQPHGDTSWVQERRKIGAQENRDRKEHGQEAAHGDTGGKSNGEETHRERAAHGRHRGAARTEKPGSSARKRNREQRTEGHNREKRTETHRGAAHGDTSGQHGDFSGRRGVYLPTSKQILLDITLTAHLLSVNLHCNQISRIEGLSYLHSLQHLDLSSNLISRIQGLDSLISLQSLNLSCNRLTAIEGLQNLFNLKKVNLSYNHIHDLSGLIPLHGRNHKLSHLYLHSNCISSVDQVLHSMMGLHCLVHLTLEQDGKGNPVCYTEGYRDLILGNLPHLKALDGISRSGESCIGFDIDSVDLPNLDFLEYLITCDNDTAERDIKDSTSAPAITPQIDKVLSHYRKRPVTSGSGYRSSGPDVTSSSEQEFLKNQDANNMLREMRIKKLEDQITELLKKASSAKEEKILKAKRDTDLTTESDCESTKENAKSNVTKRSKIPNSRKNNQTPKSHSFQKTKTKTLSSSVPSHSTARRGKSPSPLRKIGSVSSLSSERIDSAEPTKTKLSRTSRSPIRNRSTSLSGAQPVEESTYRALVQELDQERERRWKAEQLVVKLTENIKELQSQAKEEKDINSMAMYTTDRIKELLLKEKNAKTTLQALIHQLREENERLANEIKDFTSKEDDYQRTLKKLEDSMSKLETQRIQQEALEMKHVQEAERKASASQRENELLRASVRRHKEKIQQLHELLTSREQEHRKELDTRVSLNGPEFQEAVAKEVSKSESLHNQRIKEFQEKINALSQQYTDLEDEFRTALIIESGRFKEVKDGFDTVTAELAEHKEALAHSRHKEKQSACLIQELTTMVKEQKTRIADITKAKQETINSLKSKIRNLEIVGEEEKRKTVQIELLKQEKSKLISQLTAQESLIDGLKAERKIWGQELTQQGVALAQDRGRLEAKIEVLSTEIETLKKQNERDNDALRIKSKMVDDQTETIRKLKEGLQERDERIRKLRAENLEMEKTLREQNDERTTQFQELKEKLERQMERKEEMKLQLEDKEAELLDVRKAYSAMNKKWQDKAELLSQLETQVRHMKENFDAKEKKLIEERDKSLQNHNGLQQNGGAKCQEHNIRVVMEKLHSVDDAFRRQLESILAAHQAELVSLAREKQKEIDAANEKVYLVEEEMRQLLQETAHSKKSTEEKIRRLTSALCDIQQDL</sequence>
<feature type="coiled-coil region" evidence="13">
    <location>
        <begin position="790"/>
        <end position="817"/>
    </location>
</feature>
<feature type="compositionally biased region" description="Basic and acidic residues" evidence="14">
    <location>
        <begin position="144"/>
        <end position="160"/>
    </location>
</feature>